<organism evidence="2 3">
    <name type="scientific">Candidatus Curtissbacteria bacterium RBG_13_40_7</name>
    <dbReference type="NCBI Taxonomy" id="1797706"/>
    <lineage>
        <taxon>Bacteria</taxon>
        <taxon>Candidatus Curtissiibacteriota</taxon>
    </lineage>
</organism>
<evidence type="ECO:0000259" key="1">
    <source>
        <dbReference type="PROSITE" id="PS51186"/>
    </source>
</evidence>
<dbReference type="PANTHER" id="PTHR43072">
    <property type="entry name" value="N-ACETYLTRANSFERASE"/>
    <property type="match status" value="1"/>
</dbReference>
<reference evidence="2 3" key="1">
    <citation type="journal article" date="2016" name="Nat. Commun.">
        <title>Thousands of microbial genomes shed light on interconnected biogeochemical processes in an aquifer system.</title>
        <authorList>
            <person name="Anantharaman K."/>
            <person name="Brown C.T."/>
            <person name="Hug L.A."/>
            <person name="Sharon I."/>
            <person name="Castelle C.J."/>
            <person name="Probst A.J."/>
            <person name="Thomas B.C."/>
            <person name="Singh A."/>
            <person name="Wilkins M.J."/>
            <person name="Karaoz U."/>
            <person name="Brodie E.L."/>
            <person name="Williams K.H."/>
            <person name="Hubbard S.S."/>
            <person name="Banfield J.F."/>
        </authorList>
    </citation>
    <scope>NUCLEOTIDE SEQUENCE [LARGE SCALE GENOMIC DNA]</scope>
</reference>
<name>A0A1F5FX89_9BACT</name>
<dbReference type="Proteomes" id="UP000179252">
    <property type="component" value="Unassembled WGS sequence"/>
</dbReference>
<dbReference type="SUPFAM" id="SSF55729">
    <property type="entry name" value="Acyl-CoA N-acyltransferases (Nat)"/>
    <property type="match status" value="1"/>
</dbReference>
<comment type="caution">
    <text evidence="2">The sequence shown here is derived from an EMBL/GenBank/DDBJ whole genome shotgun (WGS) entry which is preliminary data.</text>
</comment>
<dbReference type="AlphaFoldDB" id="A0A1F5FX89"/>
<evidence type="ECO:0000313" key="2">
    <source>
        <dbReference type="EMBL" id="OGD84223.1"/>
    </source>
</evidence>
<accession>A0A1F5FX89</accession>
<sequence>MQIRKVLPRDKKELSKLLHTFHNFTQKNLSKKQANFRDFKNAKTSCEELAQKYIFNSNYLIYIAEENSHLKGLITGKIKEKKERIYDKAGYIEKWFVKEEHQNQGIGKKLFDELIKDFKQANCTHLELDAHIENEKALKIYERLGFTKRLITLFKVI</sequence>
<evidence type="ECO:0000313" key="3">
    <source>
        <dbReference type="Proteomes" id="UP000179252"/>
    </source>
</evidence>
<dbReference type="GO" id="GO:0016747">
    <property type="term" value="F:acyltransferase activity, transferring groups other than amino-acyl groups"/>
    <property type="evidence" value="ECO:0007669"/>
    <property type="project" value="InterPro"/>
</dbReference>
<feature type="domain" description="N-acetyltransferase" evidence="1">
    <location>
        <begin position="1"/>
        <end position="157"/>
    </location>
</feature>
<dbReference type="Gene3D" id="3.40.630.30">
    <property type="match status" value="1"/>
</dbReference>
<dbReference type="Pfam" id="PF00583">
    <property type="entry name" value="Acetyltransf_1"/>
    <property type="match status" value="1"/>
</dbReference>
<protein>
    <recommendedName>
        <fullName evidence="1">N-acetyltransferase domain-containing protein</fullName>
    </recommendedName>
</protein>
<dbReference type="CDD" id="cd04301">
    <property type="entry name" value="NAT_SF"/>
    <property type="match status" value="1"/>
</dbReference>
<dbReference type="InterPro" id="IPR000182">
    <property type="entry name" value="GNAT_dom"/>
</dbReference>
<gene>
    <name evidence="2" type="ORF">A2165_03615</name>
</gene>
<dbReference type="PROSITE" id="PS51186">
    <property type="entry name" value="GNAT"/>
    <property type="match status" value="1"/>
</dbReference>
<dbReference type="EMBL" id="MFAU01000027">
    <property type="protein sequence ID" value="OGD84223.1"/>
    <property type="molecule type" value="Genomic_DNA"/>
</dbReference>
<dbReference type="InterPro" id="IPR016181">
    <property type="entry name" value="Acyl_CoA_acyltransferase"/>
</dbReference>
<proteinExistence type="predicted"/>